<comment type="similarity">
    <text evidence="1">Belongs to the CinA family.</text>
</comment>
<reference evidence="3 4" key="1">
    <citation type="submission" date="2020-01" db="EMBL/GenBank/DDBJ databases">
        <title>Whole genome and functional gene identification of agarase of Vibrio HN897.</title>
        <authorList>
            <person name="Liu Y."/>
            <person name="Zhao Z."/>
        </authorList>
    </citation>
    <scope>NUCLEOTIDE SEQUENCE [LARGE SCALE GENOMIC DNA]</scope>
    <source>
        <strain evidence="3 4">HN897</strain>
    </source>
</reference>
<protein>
    <recommendedName>
        <fullName evidence="1">CinA-like protein</fullName>
    </recommendedName>
</protein>
<dbReference type="PANTHER" id="PTHR13939:SF0">
    <property type="entry name" value="NMN AMIDOHYDROLASE-LIKE PROTEIN YFAY"/>
    <property type="match status" value="1"/>
</dbReference>
<feature type="domain" description="MoaB/Mog" evidence="2">
    <location>
        <begin position="5"/>
        <end position="172"/>
    </location>
</feature>
<dbReference type="KEGG" id="vas:GT360_07735"/>
<dbReference type="InterPro" id="IPR036425">
    <property type="entry name" value="MoaB/Mog-like_dom_sf"/>
</dbReference>
<dbReference type="CDD" id="cd00885">
    <property type="entry name" value="cinA"/>
    <property type="match status" value="1"/>
</dbReference>
<dbReference type="NCBIfam" id="TIGR00200">
    <property type="entry name" value="cinA_nterm"/>
    <property type="match status" value="1"/>
</dbReference>
<dbReference type="SUPFAM" id="SSF53218">
    <property type="entry name" value="Molybdenum cofactor biosynthesis proteins"/>
    <property type="match status" value="1"/>
</dbReference>
<evidence type="ECO:0000313" key="4">
    <source>
        <dbReference type="Proteomes" id="UP000464262"/>
    </source>
</evidence>
<dbReference type="Gene3D" id="3.40.980.10">
    <property type="entry name" value="MoaB/Mog-like domain"/>
    <property type="match status" value="1"/>
</dbReference>
<keyword evidence="4" id="KW-1185">Reference proteome</keyword>
<dbReference type="InterPro" id="IPR036653">
    <property type="entry name" value="CinA-like_C"/>
</dbReference>
<dbReference type="SMART" id="SM00852">
    <property type="entry name" value="MoCF_biosynth"/>
    <property type="match status" value="1"/>
</dbReference>
<organism evidence="3 4">
    <name type="scientific">Vibrio astriarenae</name>
    <dbReference type="NCBI Taxonomy" id="1481923"/>
    <lineage>
        <taxon>Bacteria</taxon>
        <taxon>Pseudomonadati</taxon>
        <taxon>Pseudomonadota</taxon>
        <taxon>Gammaproteobacteria</taxon>
        <taxon>Vibrionales</taxon>
        <taxon>Vibrionaceae</taxon>
        <taxon>Vibrio</taxon>
    </lineage>
</organism>
<accession>A0A7Z2T2Y0</accession>
<name>A0A7Z2T2Y0_9VIBR</name>
<dbReference type="Proteomes" id="UP000464262">
    <property type="component" value="Chromosome 1"/>
</dbReference>
<dbReference type="InterPro" id="IPR001453">
    <property type="entry name" value="MoaB/Mog_dom"/>
</dbReference>
<evidence type="ECO:0000313" key="3">
    <source>
        <dbReference type="EMBL" id="QIA63414.1"/>
    </source>
</evidence>
<dbReference type="PANTHER" id="PTHR13939">
    <property type="entry name" value="NICOTINAMIDE-NUCLEOTIDE AMIDOHYDROLASE PNCC"/>
    <property type="match status" value="1"/>
</dbReference>
<gene>
    <name evidence="3" type="ORF">GT360_07735</name>
</gene>
<sequence length="414" mass="45397">MAKIAMLSTGEEVLHGDIVDTNAAWLSEYLFEQGLALTKRSTVGDHLTMLIEELVMLSFNNDIVIVNGGLGPTTDDMSAEAIAAAAEVELELNEGWLAHMQQFFLTRGKTMPESNIKQAMLPVGSELIDNAIGTACGFKVRLNDCDLYFTPGVPREFKQMIENEVCPQMKSSVTELEPLRFSRLFTFGSTESQLSDILSKFDLPANYTLGYRSALPFIEVKLMGPADNVEVRAKLVQMIYQLISDYVVSIDETMIAHIGHLLVEKDLTVSLAEESTYGYLSYWSNSDKNAQSKIGSAWVLGSDSPCLIAENDPLAAALAMGAASKDRCKSDISVVTGELDGQTFSLAVATDQGEWGQVLSFNRQYSADDARIVIATIAMDMLRRVLSSTHVFANYSSVTRSKELFIPASMLNSK</sequence>
<dbReference type="SUPFAM" id="SSF142433">
    <property type="entry name" value="CinA-like"/>
    <property type="match status" value="1"/>
</dbReference>
<dbReference type="PIRSF" id="PIRSF006728">
    <property type="entry name" value="CinA"/>
    <property type="match status" value="1"/>
</dbReference>
<proteinExistence type="inferred from homology"/>
<dbReference type="InterPro" id="IPR050101">
    <property type="entry name" value="CinA"/>
</dbReference>
<dbReference type="HAMAP" id="MF_00226_B">
    <property type="entry name" value="CinA_B"/>
    <property type="match status" value="1"/>
</dbReference>
<dbReference type="InterPro" id="IPR008135">
    <property type="entry name" value="Competence-induced_CinA"/>
</dbReference>
<evidence type="ECO:0000256" key="1">
    <source>
        <dbReference type="HAMAP-Rule" id="MF_00226"/>
    </source>
</evidence>
<dbReference type="AlphaFoldDB" id="A0A7Z2T2Y0"/>
<evidence type="ECO:0000259" key="2">
    <source>
        <dbReference type="SMART" id="SM00852"/>
    </source>
</evidence>
<dbReference type="RefSeq" id="WP_164648308.1">
    <property type="nucleotide sequence ID" value="NZ_CP047475.1"/>
</dbReference>
<dbReference type="Pfam" id="PF00994">
    <property type="entry name" value="MoCF_biosynth"/>
    <property type="match status" value="1"/>
</dbReference>
<dbReference type="EMBL" id="CP047475">
    <property type="protein sequence ID" value="QIA63414.1"/>
    <property type="molecule type" value="Genomic_DNA"/>
</dbReference>